<keyword evidence="2" id="KW-0732">Signal</keyword>
<dbReference type="SMART" id="SM00741">
    <property type="entry name" value="SapB"/>
    <property type="match status" value="1"/>
</dbReference>
<comment type="caution">
    <text evidence="4">The sequence shown here is derived from an EMBL/GenBank/DDBJ whole genome shotgun (WGS) entry which is preliminary data.</text>
</comment>
<accession>A0A9P1MYE1</accession>
<evidence type="ECO:0000313" key="4">
    <source>
        <dbReference type="EMBL" id="CAI5441325.1"/>
    </source>
</evidence>
<reference evidence="4" key="1">
    <citation type="submission" date="2022-11" db="EMBL/GenBank/DDBJ databases">
        <authorList>
            <person name="Kikuchi T."/>
        </authorList>
    </citation>
    <scope>NUCLEOTIDE SEQUENCE</scope>
    <source>
        <strain evidence="4">PS1010</strain>
    </source>
</reference>
<feature type="signal peptide" evidence="2">
    <location>
        <begin position="1"/>
        <end position="20"/>
    </location>
</feature>
<dbReference type="SUPFAM" id="SSF47862">
    <property type="entry name" value="Saposin"/>
    <property type="match status" value="1"/>
</dbReference>
<name>A0A9P1MYE1_9PELO</name>
<keyword evidence="1" id="KW-1015">Disulfide bond</keyword>
<proteinExistence type="predicted"/>
<organism evidence="4 5">
    <name type="scientific">Caenorhabditis angaria</name>
    <dbReference type="NCBI Taxonomy" id="860376"/>
    <lineage>
        <taxon>Eukaryota</taxon>
        <taxon>Metazoa</taxon>
        <taxon>Ecdysozoa</taxon>
        <taxon>Nematoda</taxon>
        <taxon>Chromadorea</taxon>
        <taxon>Rhabditida</taxon>
        <taxon>Rhabditina</taxon>
        <taxon>Rhabditomorpha</taxon>
        <taxon>Rhabditoidea</taxon>
        <taxon>Rhabditidae</taxon>
        <taxon>Peloderinae</taxon>
        <taxon>Caenorhabditis</taxon>
    </lineage>
</organism>
<dbReference type="Proteomes" id="UP001152747">
    <property type="component" value="Unassembled WGS sequence"/>
</dbReference>
<feature type="chain" id="PRO_5040156648" description="Saposin B-type domain-containing protein" evidence="2">
    <location>
        <begin position="21"/>
        <end position="171"/>
    </location>
</feature>
<dbReference type="Pfam" id="PF03489">
    <property type="entry name" value="SapB_2"/>
    <property type="match status" value="1"/>
</dbReference>
<keyword evidence="5" id="KW-1185">Reference proteome</keyword>
<dbReference type="InterPro" id="IPR011001">
    <property type="entry name" value="Saposin-like"/>
</dbReference>
<dbReference type="Gene3D" id="1.10.225.10">
    <property type="entry name" value="Saposin-like"/>
    <property type="match status" value="1"/>
</dbReference>
<sequence length="171" mass="18920">MSSRFLSFLILAIIFVVANCNTTIAPHRNPVTSGGSSNKIGDIIHGVQNFFTFLCTRCQQIIVLVDDAIDNQTLKKDANKICEATLSFNEVIQKVCKSLVEDILGEIYKQLQRFKPDSTICAHIHLCDSCGNVTIPRNSQLFLDPENQDAAGKVIKNIAKLQHVIFDLSGN</sequence>
<dbReference type="InterPro" id="IPR008138">
    <property type="entry name" value="SapB_2"/>
</dbReference>
<evidence type="ECO:0000256" key="2">
    <source>
        <dbReference type="SAM" id="SignalP"/>
    </source>
</evidence>
<protein>
    <recommendedName>
        <fullName evidence="3">Saposin B-type domain-containing protein</fullName>
    </recommendedName>
</protein>
<dbReference type="PROSITE" id="PS50015">
    <property type="entry name" value="SAP_B"/>
    <property type="match status" value="1"/>
</dbReference>
<gene>
    <name evidence="4" type="ORF">CAMP_LOCUS3962</name>
</gene>
<dbReference type="EMBL" id="CANHGI010000002">
    <property type="protein sequence ID" value="CAI5441325.1"/>
    <property type="molecule type" value="Genomic_DNA"/>
</dbReference>
<evidence type="ECO:0000313" key="5">
    <source>
        <dbReference type="Proteomes" id="UP001152747"/>
    </source>
</evidence>
<evidence type="ECO:0000259" key="3">
    <source>
        <dbReference type="PROSITE" id="PS50015"/>
    </source>
</evidence>
<dbReference type="AlphaFoldDB" id="A0A9P1MYE1"/>
<dbReference type="InterPro" id="IPR008139">
    <property type="entry name" value="SaposinB_dom"/>
</dbReference>
<feature type="domain" description="Saposin B-type" evidence="3">
    <location>
        <begin position="51"/>
        <end position="131"/>
    </location>
</feature>
<evidence type="ECO:0000256" key="1">
    <source>
        <dbReference type="ARBA" id="ARBA00023157"/>
    </source>
</evidence>
<dbReference type="OrthoDB" id="5797907at2759"/>